<evidence type="ECO:0000313" key="3">
    <source>
        <dbReference type="EMBL" id="CAD9945059.1"/>
    </source>
</evidence>
<feature type="region of interest" description="Disordered" evidence="2">
    <location>
        <begin position="33"/>
        <end position="54"/>
    </location>
</feature>
<protein>
    <recommendedName>
        <fullName evidence="4">TATA element modulatory factor 1 TATA binding domain-containing protein</fullName>
    </recommendedName>
</protein>
<feature type="region of interest" description="Disordered" evidence="2">
    <location>
        <begin position="153"/>
        <end position="174"/>
    </location>
</feature>
<name>A0A7S2VCY3_9STRA</name>
<feature type="compositionally biased region" description="Polar residues" evidence="2">
    <location>
        <begin position="1"/>
        <end position="15"/>
    </location>
</feature>
<dbReference type="GO" id="GO:0005794">
    <property type="term" value="C:Golgi apparatus"/>
    <property type="evidence" value="ECO:0007669"/>
    <property type="project" value="TreeGrafter"/>
</dbReference>
<evidence type="ECO:0000256" key="2">
    <source>
        <dbReference type="SAM" id="MobiDB-lite"/>
    </source>
</evidence>
<feature type="coiled-coil region" evidence="1">
    <location>
        <begin position="530"/>
        <end position="609"/>
    </location>
</feature>
<feature type="compositionally biased region" description="Low complexity" evidence="2">
    <location>
        <begin position="73"/>
        <end position="82"/>
    </location>
</feature>
<feature type="coiled-coil region" evidence="1">
    <location>
        <begin position="409"/>
        <end position="443"/>
    </location>
</feature>
<dbReference type="AlphaFoldDB" id="A0A7S2VCY3"/>
<dbReference type="InterPro" id="IPR052602">
    <property type="entry name" value="Growth_transcription_reg"/>
</dbReference>
<feature type="region of interest" description="Disordered" evidence="2">
    <location>
        <begin position="1"/>
        <end position="21"/>
    </location>
</feature>
<feature type="coiled-coil region" evidence="1">
    <location>
        <begin position="306"/>
        <end position="382"/>
    </location>
</feature>
<keyword evidence="1" id="KW-0175">Coiled coil</keyword>
<feature type="compositionally biased region" description="Basic and acidic residues" evidence="2">
    <location>
        <begin position="36"/>
        <end position="54"/>
    </location>
</feature>
<dbReference type="PANTHER" id="PTHR46515:SF1">
    <property type="entry name" value="TATA ELEMENT MODULATORY FACTOR"/>
    <property type="match status" value="1"/>
</dbReference>
<evidence type="ECO:0008006" key="4">
    <source>
        <dbReference type="Google" id="ProtNLM"/>
    </source>
</evidence>
<feature type="region of interest" description="Disordered" evidence="2">
    <location>
        <begin position="486"/>
        <end position="524"/>
    </location>
</feature>
<accession>A0A7S2VCY3</accession>
<feature type="region of interest" description="Disordered" evidence="2">
    <location>
        <begin position="628"/>
        <end position="673"/>
    </location>
</feature>
<dbReference type="GO" id="GO:0005783">
    <property type="term" value="C:endoplasmic reticulum"/>
    <property type="evidence" value="ECO:0007669"/>
    <property type="project" value="TreeGrafter"/>
</dbReference>
<dbReference type="PANTHER" id="PTHR46515">
    <property type="entry name" value="TATA ELEMENT MODULATORY FACTOR TMF1"/>
    <property type="match status" value="1"/>
</dbReference>
<organism evidence="3">
    <name type="scientific">Entomoneis paludosa</name>
    <dbReference type="NCBI Taxonomy" id="265537"/>
    <lineage>
        <taxon>Eukaryota</taxon>
        <taxon>Sar</taxon>
        <taxon>Stramenopiles</taxon>
        <taxon>Ochrophyta</taxon>
        <taxon>Bacillariophyta</taxon>
        <taxon>Bacillariophyceae</taxon>
        <taxon>Bacillariophycidae</taxon>
        <taxon>Entomoneidaceae</taxon>
        <taxon>Entomoneis</taxon>
    </lineage>
</organism>
<evidence type="ECO:0000256" key="1">
    <source>
        <dbReference type="SAM" id="Coils"/>
    </source>
</evidence>
<dbReference type="EMBL" id="HBHT01003917">
    <property type="protein sequence ID" value="CAD9945059.1"/>
    <property type="molecule type" value="Transcribed_RNA"/>
</dbReference>
<proteinExistence type="predicted"/>
<gene>
    <name evidence="3" type="ORF">APAL1065_LOCUS2616</name>
</gene>
<sequence>MIKMQQQVTSLQNQLKQREEQLFKHTEQMTTMQNLHEAEKQDLEKRVESTKEEARRRLAIAKERIDAAEKRAASASSSSSESAAEKDEIIAALREEGGKLANKQMEMEKLVRAAKGEARDLRVQVDEESFAKENALEKIAKLEAELKTTKADLSAARRGESQASKLENDLQSAREDAERKAMSILALEQQVKELKASSKELVKELEAARKGAALDSEREQKKLKKEHNSMLEDLETKLRTTEKEAAVREDALRHEVSELRKRWQDAVRRADSLSMDVQSSTAPLLRQLESMERQNRTRATAWGELESKLREELEDAIESSEKMQKEGIELKTKHSRLERRSKDMEKELTSLQAQHDEKTQKITDLEKKLSEMESAQEAQKQEWDEVQRLANEGVARVRSEMTQTVVESEERHVSQIDALKSELRQERDKRQQLEAQVQGLLDKATAMVLPTENGGVDPVAVVKQAPMKKLNSATGQAEILVGALSGLGGEDDDSVDEGRDTKSTGGGFTDDEDDDELMQRNGGGGSFAALEELQSRLKVAKIELQALRKSLSDSEKTREKLVAELADSRNAKEKLPLFEKEVEELTTENNQMTLEIQGLQDDIAEVRELYRGQLNILLEEKAATAVTVTTNGTAHTEGKDEKTTDPSSPSSTKDDSALNGDDDFEDMRLAKKD</sequence>
<reference evidence="3" key="1">
    <citation type="submission" date="2021-01" db="EMBL/GenBank/DDBJ databases">
        <authorList>
            <person name="Corre E."/>
            <person name="Pelletier E."/>
            <person name="Niang G."/>
            <person name="Scheremetjew M."/>
            <person name="Finn R."/>
            <person name="Kale V."/>
            <person name="Holt S."/>
            <person name="Cochrane G."/>
            <person name="Meng A."/>
            <person name="Brown T."/>
            <person name="Cohen L."/>
        </authorList>
    </citation>
    <scope>NUCLEOTIDE SEQUENCE</scope>
    <source>
        <strain evidence="3">CCMP125</strain>
    </source>
</reference>
<feature type="region of interest" description="Disordered" evidence="2">
    <location>
        <begin position="66"/>
        <end position="88"/>
    </location>
</feature>